<dbReference type="Pfam" id="PF01656">
    <property type="entry name" value="CbiA"/>
    <property type="match status" value="1"/>
</dbReference>
<evidence type="ECO:0000313" key="5">
    <source>
        <dbReference type="Proteomes" id="UP000663722"/>
    </source>
</evidence>
<dbReference type="Proteomes" id="UP000663722">
    <property type="component" value="Chromosome"/>
</dbReference>
<reference evidence="4" key="1">
    <citation type="journal article" date="2021" name="Microb. Physiol.">
        <title>Proteogenomic Insights into the Physiology of Marine, Sulfate-Reducing, Filamentous Desulfonema limicola and Desulfonema magnum.</title>
        <authorList>
            <person name="Schnaars V."/>
            <person name="Wohlbrand L."/>
            <person name="Scheve S."/>
            <person name="Hinrichs C."/>
            <person name="Reinhardt R."/>
            <person name="Rabus R."/>
        </authorList>
    </citation>
    <scope>NUCLEOTIDE SEQUENCE</scope>
    <source>
        <strain evidence="4">4be13</strain>
    </source>
</reference>
<dbReference type="GO" id="GO:0005829">
    <property type="term" value="C:cytosol"/>
    <property type="evidence" value="ECO:0007669"/>
    <property type="project" value="TreeGrafter"/>
</dbReference>
<dbReference type="FunFam" id="3.40.50.300:FF:001573">
    <property type="entry name" value="Carbon monoxide dehydrogenase accessory protein CooC"/>
    <property type="match status" value="1"/>
</dbReference>
<organism evidence="4 5">
    <name type="scientific">Desulfonema magnum</name>
    <dbReference type="NCBI Taxonomy" id="45655"/>
    <lineage>
        <taxon>Bacteria</taxon>
        <taxon>Pseudomonadati</taxon>
        <taxon>Thermodesulfobacteriota</taxon>
        <taxon>Desulfobacteria</taxon>
        <taxon>Desulfobacterales</taxon>
        <taxon>Desulfococcaceae</taxon>
        <taxon>Desulfonema</taxon>
    </lineage>
</organism>
<dbReference type="InterPro" id="IPR014433">
    <property type="entry name" value="CooC"/>
</dbReference>
<dbReference type="EMBL" id="CP061800">
    <property type="protein sequence ID" value="QTA88247.1"/>
    <property type="molecule type" value="Genomic_DNA"/>
</dbReference>
<dbReference type="InterPro" id="IPR027417">
    <property type="entry name" value="P-loop_NTPase"/>
</dbReference>
<proteinExistence type="predicted"/>
<dbReference type="PIRSF" id="PIRSF005647">
    <property type="entry name" value="CooC"/>
    <property type="match status" value="1"/>
</dbReference>
<evidence type="ECO:0000259" key="3">
    <source>
        <dbReference type="Pfam" id="PF01656"/>
    </source>
</evidence>
<dbReference type="InterPro" id="IPR002586">
    <property type="entry name" value="CobQ/CobB/MinD/ParA_Nub-bd_dom"/>
</dbReference>
<sequence>MKILICGKGGSGKSTLSVLIAKNLKKKGYNVLVVDADESNLGLHRLMGVPMPVNLMDNLGGKKEFKKKISQAFPKGTSQGVFDKKWGIQDIPEAYAVQTGGIKLLPIGKIHNFGEGCACPMGVLSKMFLSNLEVTDNDAVIIDTEAGIEHFGRGLEAGCDMILGVVDPSFESFMLAKKMEEMGQNAEISVFFILNKVDEQVEAAMSQHISSEKVVARISKNNTIFMKSLQGEELTMELPEIDQVCQFLIKGN</sequence>
<gene>
    <name evidence="4" type="ORF">dnm_042890</name>
</gene>
<dbReference type="AlphaFoldDB" id="A0A975BMZ3"/>
<dbReference type="SUPFAM" id="SSF52540">
    <property type="entry name" value="P-loop containing nucleoside triphosphate hydrolases"/>
    <property type="match status" value="1"/>
</dbReference>
<accession>A0A975BMZ3</accession>
<keyword evidence="5" id="KW-1185">Reference proteome</keyword>
<dbReference type="PANTHER" id="PTHR43384:SF3">
    <property type="entry name" value="AAA+ ATPASE DOMAIN-CONTAINING PROTEIN"/>
    <property type="match status" value="1"/>
</dbReference>
<keyword evidence="2" id="KW-0067">ATP-binding</keyword>
<dbReference type="GO" id="GO:0016887">
    <property type="term" value="F:ATP hydrolysis activity"/>
    <property type="evidence" value="ECO:0007669"/>
    <property type="project" value="TreeGrafter"/>
</dbReference>
<evidence type="ECO:0000256" key="2">
    <source>
        <dbReference type="ARBA" id="ARBA00022840"/>
    </source>
</evidence>
<dbReference type="RefSeq" id="WP_207683096.1">
    <property type="nucleotide sequence ID" value="NZ_CP061800.1"/>
</dbReference>
<feature type="domain" description="CobQ/CobB/MinD/ParA nucleotide binding" evidence="3">
    <location>
        <begin position="5"/>
        <end position="224"/>
    </location>
</feature>
<protein>
    <submittedName>
        <fullName evidence="4">CobQ/CobB/MinD/ParA nucleotide binding domain-containing protein</fullName>
    </submittedName>
</protein>
<dbReference type="Gene3D" id="3.40.50.300">
    <property type="entry name" value="P-loop containing nucleotide triphosphate hydrolases"/>
    <property type="match status" value="1"/>
</dbReference>
<dbReference type="KEGG" id="dmm:dnm_042890"/>
<evidence type="ECO:0000313" key="4">
    <source>
        <dbReference type="EMBL" id="QTA88247.1"/>
    </source>
</evidence>
<name>A0A975BMZ3_9BACT</name>
<dbReference type="GO" id="GO:0051782">
    <property type="term" value="P:negative regulation of cell division"/>
    <property type="evidence" value="ECO:0007669"/>
    <property type="project" value="TreeGrafter"/>
</dbReference>
<evidence type="ECO:0000256" key="1">
    <source>
        <dbReference type="ARBA" id="ARBA00022741"/>
    </source>
</evidence>
<dbReference type="PANTHER" id="PTHR43384">
    <property type="entry name" value="SEPTUM SITE-DETERMINING PROTEIN MIND HOMOLOG, CHLOROPLASTIC-RELATED"/>
    <property type="match status" value="1"/>
</dbReference>
<dbReference type="GO" id="GO:0005524">
    <property type="term" value="F:ATP binding"/>
    <property type="evidence" value="ECO:0007669"/>
    <property type="project" value="UniProtKB-KW"/>
</dbReference>
<dbReference type="InterPro" id="IPR050625">
    <property type="entry name" value="ParA/MinD_ATPase"/>
</dbReference>
<keyword evidence="1" id="KW-0547">Nucleotide-binding</keyword>
<dbReference type="GO" id="GO:0009898">
    <property type="term" value="C:cytoplasmic side of plasma membrane"/>
    <property type="evidence" value="ECO:0007669"/>
    <property type="project" value="TreeGrafter"/>
</dbReference>